<feature type="domain" description="FMN-binding" evidence="7">
    <location>
        <begin position="118"/>
        <end position="210"/>
    </location>
</feature>
<sequence>MNTPEPTSSPTPATPMSARLFALLEPVGGKHALVLGGFSLAATLLLSLAYGLTKEPIEQSALEDLRHSLEQVIPQDIHDNNPAADTVQLQLDGVPLLVYRARKAHHVTGVAFEASRKGYSGEIRLLLGIDENGKLLGVRVLKHTETPGLGDKIEVTRTDWITRFTGLSLGNPPEAQWAVKKDGGAFDQFAGATITPRAVVNGIKDGLQLFAAHRQTLLEEVSK</sequence>
<reference evidence="8 9" key="1">
    <citation type="journal article" date="2021" name="Microbiol. Spectr.">
        <title>A Single Bacterium Capable of Oxidation and Reduction of Iron at Circumneutral pH.</title>
        <authorList>
            <person name="Kato S."/>
            <person name="Ohkuma M."/>
        </authorList>
    </citation>
    <scope>NUCLEOTIDE SEQUENCE [LARGE SCALE GENOMIC DNA]</scope>
    <source>
        <strain evidence="8 9">MIZ03</strain>
    </source>
</reference>
<evidence type="ECO:0000313" key="8">
    <source>
        <dbReference type="EMBL" id="BCO25994.1"/>
    </source>
</evidence>
<comment type="cofactor">
    <cofactor evidence="6">
        <name>FMN</name>
        <dbReference type="ChEBI" id="CHEBI:58210"/>
    </cofactor>
</comment>
<evidence type="ECO:0000313" key="9">
    <source>
        <dbReference type="Proteomes" id="UP000824366"/>
    </source>
</evidence>
<keyword evidence="1 6" id="KW-0813">Transport</keyword>
<name>A0ABN6D1T5_9BURK</name>
<keyword evidence="6" id="KW-1003">Cell membrane</keyword>
<evidence type="ECO:0000256" key="4">
    <source>
        <dbReference type="ARBA" id="ARBA00022643"/>
    </source>
</evidence>
<keyword evidence="6" id="KW-1133">Transmembrane helix</keyword>
<evidence type="ECO:0000259" key="7">
    <source>
        <dbReference type="SMART" id="SM00900"/>
    </source>
</evidence>
<dbReference type="InterPro" id="IPR007329">
    <property type="entry name" value="FMN-bd"/>
</dbReference>
<gene>
    <name evidence="6" type="primary">rnfG</name>
    <name evidence="8" type="ORF">MIZ03_0873</name>
</gene>
<keyword evidence="2 6" id="KW-0597">Phosphoprotein</keyword>
<accession>A0ABN6D1T5</accession>
<protein>
    <recommendedName>
        <fullName evidence="6">Ion-translocating oxidoreductase complex subunit G</fullName>
        <ecNumber evidence="6">7.-.-.-</ecNumber>
    </recommendedName>
    <alternativeName>
        <fullName evidence="6">Rnf electron transport complex subunit G</fullName>
    </alternativeName>
</protein>
<dbReference type="Proteomes" id="UP000824366">
    <property type="component" value="Chromosome"/>
</dbReference>
<keyword evidence="3 6" id="KW-0285">Flavoprotein</keyword>
<dbReference type="NCBIfam" id="NF002519">
    <property type="entry name" value="PRK01908.1"/>
    <property type="match status" value="1"/>
</dbReference>
<evidence type="ECO:0000256" key="1">
    <source>
        <dbReference type="ARBA" id="ARBA00022448"/>
    </source>
</evidence>
<dbReference type="EMBL" id="AP024238">
    <property type="protein sequence ID" value="BCO25994.1"/>
    <property type="molecule type" value="Genomic_DNA"/>
</dbReference>
<dbReference type="PANTHER" id="PTHR36118">
    <property type="entry name" value="ION-TRANSLOCATING OXIDOREDUCTASE COMPLEX SUBUNIT G"/>
    <property type="match status" value="1"/>
</dbReference>
<dbReference type="InterPro" id="IPR010209">
    <property type="entry name" value="Ion_transpt_RnfG/RsxG"/>
</dbReference>
<keyword evidence="6" id="KW-0997">Cell inner membrane</keyword>
<keyword evidence="6" id="KW-1278">Translocase</keyword>
<keyword evidence="5 6" id="KW-0249">Electron transport</keyword>
<feature type="modified residue" description="FMN phosphoryl threonine" evidence="6">
    <location>
        <position position="193"/>
    </location>
</feature>
<evidence type="ECO:0000256" key="3">
    <source>
        <dbReference type="ARBA" id="ARBA00022630"/>
    </source>
</evidence>
<keyword evidence="9" id="KW-1185">Reference proteome</keyword>
<comment type="subunit">
    <text evidence="6">The complex is composed of six subunits: RnfA, RnfB, RnfC, RnfD, RnfE and RnfG.</text>
</comment>
<evidence type="ECO:0000256" key="6">
    <source>
        <dbReference type="HAMAP-Rule" id="MF_00479"/>
    </source>
</evidence>
<keyword evidence="4 6" id="KW-0288">FMN</keyword>
<comment type="function">
    <text evidence="6">Part of a membrane-bound complex that couples electron transfer with translocation of ions across the membrane.</text>
</comment>
<keyword evidence="6" id="KW-0812">Transmembrane</keyword>
<dbReference type="HAMAP" id="MF_00479">
    <property type="entry name" value="RsxG_RnfG"/>
    <property type="match status" value="1"/>
</dbReference>
<proteinExistence type="inferred from homology"/>
<keyword evidence="6" id="KW-0472">Membrane</keyword>
<dbReference type="SMART" id="SM00900">
    <property type="entry name" value="FMN_bind"/>
    <property type="match status" value="1"/>
</dbReference>
<dbReference type="EC" id="7.-.-.-" evidence="6"/>
<evidence type="ECO:0000256" key="5">
    <source>
        <dbReference type="ARBA" id="ARBA00022982"/>
    </source>
</evidence>
<dbReference type="PANTHER" id="PTHR36118:SF1">
    <property type="entry name" value="ION-TRANSLOCATING OXIDOREDUCTASE COMPLEX SUBUNIT G"/>
    <property type="match status" value="1"/>
</dbReference>
<comment type="subcellular location">
    <subcellularLocation>
        <location evidence="6">Cell inner membrane</location>
        <topology evidence="6">Single-pass membrane protein</topology>
    </subcellularLocation>
</comment>
<dbReference type="Pfam" id="PF04205">
    <property type="entry name" value="FMN_bind"/>
    <property type="match status" value="1"/>
</dbReference>
<dbReference type="NCBIfam" id="TIGR01947">
    <property type="entry name" value="rnfG"/>
    <property type="match status" value="1"/>
</dbReference>
<comment type="similarity">
    <text evidence="6">Belongs to the RnfG family.</text>
</comment>
<evidence type="ECO:0000256" key="2">
    <source>
        <dbReference type="ARBA" id="ARBA00022553"/>
    </source>
</evidence>
<dbReference type="PIRSF" id="PIRSF006091">
    <property type="entry name" value="E_trnsport_RnfG"/>
    <property type="match status" value="1"/>
</dbReference>
<organism evidence="8 9">
    <name type="scientific">Rhodoferax lithotrophicus</name>
    <dbReference type="NCBI Taxonomy" id="2798804"/>
    <lineage>
        <taxon>Bacteria</taxon>
        <taxon>Pseudomonadati</taxon>
        <taxon>Pseudomonadota</taxon>
        <taxon>Betaproteobacteria</taxon>
        <taxon>Burkholderiales</taxon>
        <taxon>Comamonadaceae</taxon>
        <taxon>Rhodoferax</taxon>
    </lineage>
</organism>